<reference evidence="1" key="1">
    <citation type="journal article" date="2020" name="Stud. Mycol.">
        <title>101 Dothideomycetes genomes: a test case for predicting lifestyles and emergence of pathogens.</title>
        <authorList>
            <person name="Haridas S."/>
            <person name="Albert R."/>
            <person name="Binder M."/>
            <person name="Bloem J."/>
            <person name="Labutti K."/>
            <person name="Salamov A."/>
            <person name="Andreopoulos B."/>
            <person name="Baker S."/>
            <person name="Barry K."/>
            <person name="Bills G."/>
            <person name="Bluhm B."/>
            <person name="Cannon C."/>
            <person name="Castanera R."/>
            <person name="Culley D."/>
            <person name="Daum C."/>
            <person name="Ezra D."/>
            <person name="Gonzalez J."/>
            <person name="Henrissat B."/>
            <person name="Kuo A."/>
            <person name="Liang C."/>
            <person name="Lipzen A."/>
            <person name="Lutzoni F."/>
            <person name="Magnuson J."/>
            <person name="Mondo S."/>
            <person name="Nolan M."/>
            <person name="Ohm R."/>
            <person name="Pangilinan J."/>
            <person name="Park H.-J."/>
            <person name="Ramirez L."/>
            <person name="Alfaro M."/>
            <person name="Sun H."/>
            <person name="Tritt A."/>
            <person name="Yoshinaga Y."/>
            <person name="Zwiers L.-H."/>
            <person name="Turgeon B."/>
            <person name="Goodwin S."/>
            <person name="Spatafora J."/>
            <person name="Crous P."/>
            <person name="Grigoriev I."/>
        </authorList>
    </citation>
    <scope>NUCLEOTIDE SEQUENCE</scope>
    <source>
        <strain evidence="1">ATCC 74209</strain>
    </source>
</reference>
<protein>
    <submittedName>
        <fullName evidence="1">Uncharacterized protein</fullName>
    </submittedName>
</protein>
<name>A0A9P4JIU9_9PLEO</name>
<dbReference type="Proteomes" id="UP000799536">
    <property type="component" value="Unassembled WGS sequence"/>
</dbReference>
<dbReference type="EMBL" id="ML994033">
    <property type="protein sequence ID" value="KAF2200206.1"/>
    <property type="molecule type" value="Genomic_DNA"/>
</dbReference>
<gene>
    <name evidence="1" type="ORF">GQ43DRAFT_489739</name>
</gene>
<keyword evidence="2" id="KW-1185">Reference proteome</keyword>
<evidence type="ECO:0000313" key="1">
    <source>
        <dbReference type="EMBL" id="KAF2200206.1"/>
    </source>
</evidence>
<sequence>ALPFCQTQPSLTNLQNTGGGALFSESALSERGGPGMWSYDNMGGLGLIQYMNWRQGFERELISCRAWLYPGKTIVPQSVLVDGAMNELDFLAWSVKPERSTTTIILITANPPITLRLPHVLKQPFDLNSHKCQADTLWPCWAMSTQRSSLWPSFQLGEFTTPIKLSVLKVIFNLLNTYDHSIAVGDHVRILTVVGEYRASRLISRTQAPNWSVSIAVGDYIRILTVLRESVKDEGTMNA</sequence>
<dbReference type="AlphaFoldDB" id="A0A9P4JIU9"/>
<proteinExistence type="predicted"/>
<comment type="caution">
    <text evidence="1">The sequence shown here is derived from an EMBL/GenBank/DDBJ whole genome shotgun (WGS) entry which is preliminary data.</text>
</comment>
<accession>A0A9P4JIU9</accession>
<organism evidence="1 2">
    <name type="scientific">Delitschia confertaspora ATCC 74209</name>
    <dbReference type="NCBI Taxonomy" id="1513339"/>
    <lineage>
        <taxon>Eukaryota</taxon>
        <taxon>Fungi</taxon>
        <taxon>Dikarya</taxon>
        <taxon>Ascomycota</taxon>
        <taxon>Pezizomycotina</taxon>
        <taxon>Dothideomycetes</taxon>
        <taxon>Pleosporomycetidae</taxon>
        <taxon>Pleosporales</taxon>
        <taxon>Delitschiaceae</taxon>
        <taxon>Delitschia</taxon>
    </lineage>
</organism>
<feature type="non-terminal residue" evidence="1">
    <location>
        <position position="1"/>
    </location>
</feature>
<evidence type="ECO:0000313" key="2">
    <source>
        <dbReference type="Proteomes" id="UP000799536"/>
    </source>
</evidence>